<dbReference type="PROSITE" id="PS51257">
    <property type="entry name" value="PROKAR_LIPOPROTEIN"/>
    <property type="match status" value="1"/>
</dbReference>
<accession>A0ABZ1DYH2</accession>
<proteinExistence type="predicted"/>
<feature type="signal peptide" evidence="2">
    <location>
        <begin position="1"/>
        <end position="21"/>
    </location>
</feature>
<dbReference type="InterPro" id="IPR009576">
    <property type="entry name" value="Biofilm_formation_YgiB"/>
</dbReference>
<protein>
    <submittedName>
        <fullName evidence="3">DUF1190 domain-containing protein</fullName>
    </submittedName>
</protein>
<feature type="chain" id="PRO_5046527772" evidence="2">
    <location>
        <begin position="22"/>
        <end position="193"/>
    </location>
</feature>
<evidence type="ECO:0000313" key="3">
    <source>
        <dbReference type="EMBL" id="WRY33844.1"/>
    </source>
</evidence>
<reference evidence="3 4" key="1">
    <citation type="submission" date="2023-09" db="EMBL/GenBank/DDBJ databases">
        <title>Thioclava shenzhenensis sp. nov., a multidrug resistant bacteria-antagonizing species isolated from coastal seawater.</title>
        <authorList>
            <person name="Long M."/>
        </authorList>
    </citation>
    <scope>NUCLEOTIDE SEQUENCE [LARGE SCALE GENOMIC DNA]</scope>
    <source>
        <strain evidence="3 4">FTW29</strain>
    </source>
</reference>
<dbReference type="Pfam" id="PF06693">
    <property type="entry name" value="DUF1190"/>
    <property type="match status" value="1"/>
</dbReference>
<name>A0ABZ1DYH2_9RHOB</name>
<keyword evidence="4" id="KW-1185">Reference proteome</keyword>
<feature type="compositionally biased region" description="Low complexity" evidence="1">
    <location>
        <begin position="183"/>
        <end position="193"/>
    </location>
</feature>
<evidence type="ECO:0000256" key="2">
    <source>
        <dbReference type="SAM" id="SignalP"/>
    </source>
</evidence>
<dbReference type="RefSeq" id="WP_339107610.1">
    <property type="nucleotide sequence ID" value="NZ_CP135443.1"/>
</dbReference>
<feature type="region of interest" description="Disordered" evidence="1">
    <location>
        <begin position="174"/>
        <end position="193"/>
    </location>
</feature>
<gene>
    <name evidence="3" type="ORF">RPE78_00685</name>
</gene>
<organism evidence="3 4">
    <name type="scientific">Thioclava litoralis</name>
    <dbReference type="NCBI Taxonomy" id="3076557"/>
    <lineage>
        <taxon>Bacteria</taxon>
        <taxon>Pseudomonadati</taxon>
        <taxon>Pseudomonadota</taxon>
        <taxon>Alphaproteobacteria</taxon>
        <taxon>Rhodobacterales</taxon>
        <taxon>Paracoccaceae</taxon>
        <taxon>Thioclava</taxon>
    </lineage>
</organism>
<evidence type="ECO:0000256" key="1">
    <source>
        <dbReference type="SAM" id="MobiDB-lite"/>
    </source>
</evidence>
<keyword evidence="2" id="KW-0732">Signal</keyword>
<dbReference type="EMBL" id="CP135443">
    <property type="protein sequence ID" value="WRY33844.1"/>
    <property type="molecule type" value="Genomic_DNA"/>
</dbReference>
<evidence type="ECO:0000313" key="4">
    <source>
        <dbReference type="Proteomes" id="UP001623290"/>
    </source>
</evidence>
<sequence>MKKRSRYVALTIMGAAAFTLAGCKEEKVDAQAFPDLASCEQAAGAGGDFTAEQCRTAFAQAQELNVESAPRYDSLQVCEEQHGVGNCGSEEEATGHQGSGMGGIFMPLLAGYLIGNMLGGRGSAQPLYRNGQGGYTNADRSASFSTNNGKAKLSQGLFKKPATTIGKAPMTRATAVSRGGFGTSSSTSRSFGG</sequence>
<dbReference type="Proteomes" id="UP001623290">
    <property type="component" value="Chromosome"/>
</dbReference>